<accession>A0A1D1VT06</accession>
<dbReference type="PANTHER" id="PTHR20932:SF13">
    <property type="entry name" value="LD36653P"/>
    <property type="match status" value="1"/>
</dbReference>
<dbReference type="EMBL" id="BDGG01000011">
    <property type="protein sequence ID" value="GAV04692.1"/>
    <property type="molecule type" value="Genomic_DNA"/>
</dbReference>
<evidence type="ECO:0000313" key="4">
    <source>
        <dbReference type="Proteomes" id="UP000186922"/>
    </source>
</evidence>
<dbReference type="PANTHER" id="PTHR20932">
    <property type="entry name" value="LYSM AND PUTATIVE PEPTIDOGLYCAN-BINDING DOMAIN-CONTAINING PROTEIN"/>
    <property type="match status" value="1"/>
</dbReference>
<protein>
    <recommendedName>
        <fullName evidence="2">LysM domain-containing protein</fullName>
    </recommendedName>
</protein>
<dbReference type="CDD" id="cd00118">
    <property type="entry name" value="LysM"/>
    <property type="match status" value="1"/>
</dbReference>
<dbReference type="Gene3D" id="3.10.350.10">
    <property type="entry name" value="LysM domain"/>
    <property type="match status" value="1"/>
</dbReference>
<feature type="compositionally biased region" description="Polar residues" evidence="1">
    <location>
        <begin position="64"/>
        <end position="85"/>
    </location>
</feature>
<dbReference type="PROSITE" id="PS51782">
    <property type="entry name" value="LYSM"/>
    <property type="match status" value="1"/>
</dbReference>
<evidence type="ECO:0000313" key="3">
    <source>
        <dbReference type="EMBL" id="GAV04692.1"/>
    </source>
</evidence>
<gene>
    <name evidence="3" type="primary">RvY_14938</name>
    <name evidence="3" type="synonym">RvY_14938.1</name>
    <name evidence="3" type="ORF">RvY_14938-1</name>
</gene>
<dbReference type="InterPro" id="IPR036779">
    <property type="entry name" value="LysM_dom_sf"/>
</dbReference>
<dbReference type="AlphaFoldDB" id="A0A1D1VT06"/>
<reference evidence="3 4" key="1">
    <citation type="journal article" date="2016" name="Nat. Commun.">
        <title>Extremotolerant tardigrade genome and improved radiotolerance of human cultured cells by tardigrade-unique protein.</title>
        <authorList>
            <person name="Hashimoto T."/>
            <person name="Horikawa D.D."/>
            <person name="Saito Y."/>
            <person name="Kuwahara H."/>
            <person name="Kozuka-Hata H."/>
            <person name="Shin-I T."/>
            <person name="Minakuchi Y."/>
            <person name="Ohishi K."/>
            <person name="Motoyama A."/>
            <person name="Aizu T."/>
            <person name="Enomoto A."/>
            <person name="Kondo K."/>
            <person name="Tanaka S."/>
            <person name="Hara Y."/>
            <person name="Koshikawa S."/>
            <person name="Sagara H."/>
            <person name="Miura T."/>
            <person name="Yokobori S."/>
            <person name="Miyagawa K."/>
            <person name="Suzuki Y."/>
            <person name="Kubo T."/>
            <person name="Oyama M."/>
            <person name="Kohara Y."/>
            <person name="Fujiyama A."/>
            <person name="Arakawa K."/>
            <person name="Katayama T."/>
            <person name="Toyoda A."/>
            <person name="Kunieda T."/>
        </authorList>
    </citation>
    <scope>NUCLEOTIDE SEQUENCE [LARGE SCALE GENOMIC DNA]</scope>
    <source>
        <strain evidence="3 4">YOKOZUNA-1</strain>
    </source>
</reference>
<name>A0A1D1VT06_RAMVA</name>
<dbReference type="OrthoDB" id="538216at2759"/>
<dbReference type="Pfam" id="PF01476">
    <property type="entry name" value="LysM"/>
    <property type="match status" value="1"/>
</dbReference>
<evidence type="ECO:0000259" key="2">
    <source>
        <dbReference type="PROSITE" id="PS51782"/>
    </source>
</evidence>
<keyword evidence="4" id="KW-1185">Reference proteome</keyword>
<dbReference type="InterPro" id="IPR018392">
    <property type="entry name" value="LysM"/>
</dbReference>
<dbReference type="Proteomes" id="UP000186922">
    <property type="component" value="Unassembled WGS sequence"/>
</dbReference>
<proteinExistence type="predicted"/>
<feature type="region of interest" description="Disordered" evidence="1">
    <location>
        <begin position="38"/>
        <end position="96"/>
    </location>
</feature>
<feature type="compositionally biased region" description="Basic and acidic residues" evidence="1">
    <location>
        <begin position="86"/>
        <end position="95"/>
    </location>
</feature>
<sequence>MLPVNTSRSKSASWKRKDSDEVVIPLLDNDLYHTSDDFDDVPLSDVPASRSTRSFQHHEAASRMQATTSRGLSPTSADPSFNSFEMRSRVRRPDEVPSNQLNSSFVLVDVPIEPGDTLPSFAIKYHVTTSELKRLNNMFQDQDFYGYTQLKVPIHKYSRLYEDVQRRSNIPGISRQDSNVGESTLVDLSARVPSSYHEAGPADSAGMDLDEVTVTLPWSHTNRSLPSQSREAKLFLQNMDRDLQRLTQAALDRRPSSLNGIEVRVSNGRVQPLEDGLGCDGADWGIPFKGLLCMLLCLTVVLPGAFLIYKLYCMHHPDACPPSDGHSVINSHTNATTLMAANHER</sequence>
<dbReference type="InterPro" id="IPR045030">
    <property type="entry name" value="LYSM1-4"/>
</dbReference>
<comment type="caution">
    <text evidence="3">The sequence shown here is derived from an EMBL/GenBank/DDBJ whole genome shotgun (WGS) entry which is preliminary data.</text>
</comment>
<feature type="domain" description="LysM" evidence="2">
    <location>
        <begin position="108"/>
        <end position="152"/>
    </location>
</feature>
<organism evidence="3 4">
    <name type="scientific">Ramazzottius varieornatus</name>
    <name type="common">Water bear</name>
    <name type="synonym">Tardigrade</name>
    <dbReference type="NCBI Taxonomy" id="947166"/>
    <lineage>
        <taxon>Eukaryota</taxon>
        <taxon>Metazoa</taxon>
        <taxon>Ecdysozoa</taxon>
        <taxon>Tardigrada</taxon>
        <taxon>Eutardigrada</taxon>
        <taxon>Parachela</taxon>
        <taxon>Hypsibioidea</taxon>
        <taxon>Ramazzottiidae</taxon>
        <taxon>Ramazzottius</taxon>
    </lineage>
</organism>
<evidence type="ECO:0000256" key="1">
    <source>
        <dbReference type="SAM" id="MobiDB-lite"/>
    </source>
</evidence>